<sequence length="101" mass="11860">MRQNVISRGGTLESLIRFSLRSRRAIRFNERSKARGVKSRRKHRRGSTERMLNECRERENVVYLALNSYNDYNSSTMSLSDSSVHRSSTFARSQRDQFISI</sequence>
<name>A0AAW2EK00_9HYME</name>
<organism evidence="1 2">
    <name type="scientific">Cardiocondyla obscurior</name>
    <dbReference type="NCBI Taxonomy" id="286306"/>
    <lineage>
        <taxon>Eukaryota</taxon>
        <taxon>Metazoa</taxon>
        <taxon>Ecdysozoa</taxon>
        <taxon>Arthropoda</taxon>
        <taxon>Hexapoda</taxon>
        <taxon>Insecta</taxon>
        <taxon>Pterygota</taxon>
        <taxon>Neoptera</taxon>
        <taxon>Endopterygota</taxon>
        <taxon>Hymenoptera</taxon>
        <taxon>Apocrita</taxon>
        <taxon>Aculeata</taxon>
        <taxon>Formicoidea</taxon>
        <taxon>Formicidae</taxon>
        <taxon>Myrmicinae</taxon>
        <taxon>Cardiocondyla</taxon>
    </lineage>
</organism>
<comment type="caution">
    <text evidence="1">The sequence shown here is derived from an EMBL/GenBank/DDBJ whole genome shotgun (WGS) entry which is preliminary data.</text>
</comment>
<dbReference type="Proteomes" id="UP001430953">
    <property type="component" value="Unassembled WGS sequence"/>
</dbReference>
<evidence type="ECO:0000313" key="2">
    <source>
        <dbReference type="Proteomes" id="UP001430953"/>
    </source>
</evidence>
<dbReference type="EMBL" id="JADYXP020000021">
    <property type="protein sequence ID" value="KAL0103517.1"/>
    <property type="molecule type" value="Genomic_DNA"/>
</dbReference>
<reference evidence="1 2" key="1">
    <citation type="submission" date="2023-03" db="EMBL/GenBank/DDBJ databases">
        <title>High recombination rates correlate with genetic variation in Cardiocondyla obscurior ants.</title>
        <authorList>
            <person name="Errbii M."/>
        </authorList>
    </citation>
    <scope>NUCLEOTIDE SEQUENCE [LARGE SCALE GENOMIC DNA]</scope>
    <source>
        <strain evidence="1">Alpha-2009</strain>
        <tissue evidence="1">Whole body</tissue>
    </source>
</reference>
<gene>
    <name evidence="1" type="ORF">PUN28_017646</name>
</gene>
<keyword evidence="2" id="KW-1185">Reference proteome</keyword>
<protein>
    <submittedName>
        <fullName evidence="1">Uncharacterized protein</fullName>
    </submittedName>
</protein>
<dbReference type="AlphaFoldDB" id="A0AAW2EK00"/>
<accession>A0AAW2EK00</accession>
<proteinExistence type="predicted"/>
<evidence type="ECO:0000313" key="1">
    <source>
        <dbReference type="EMBL" id="KAL0103517.1"/>
    </source>
</evidence>